<evidence type="ECO:0000313" key="3">
    <source>
        <dbReference type="Proteomes" id="UP001211907"/>
    </source>
</evidence>
<organism evidence="2 3">
    <name type="scientific">Physocladia obscura</name>
    <dbReference type="NCBI Taxonomy" id="109957"/>
    <lineage>
        <taxon>Eukaryota</taxon>
        <taxon>Fungi</taxon>
        <taxon>Fungi incertae sedis</taxon>
        <taxon>Chytridiomycota</taxon>
        <taxon>Chytridiomycota incertae sedis</taxon>
        <taxon>Chytridiomycetes</taxon>
        <taxon>Chytridiales</taxon>
        <taxon>Chytriomycetaceae</taxon>
        <taxon>Physocladia</taxon>
    </lineage>
</organism>
<proteinExistence type="predicted"/>
<dbReference type="Proteomes" id="UP001211907">
    <property type="component" value="Unassembled WGS sequence"/>
</dbReference>
<feature type="region of interest" description="Disordered" evidence="1">
    <location>
        <begin position="1"/>
        <end position="54"/>
    </location>
</feature>
<reference evidence="2" key="1">
    <citation type="submission" date="2020-05" db="EMBL/GenBank/DDBJ databases">
        <title>Phylogenomic resolution of chytrid fungi.</title>
        <authorList>
            <person name="Stajich J.E."/>
            <person name="Amses K."/>
            <person name="Simmons R."/>
            <person name="Seto K."/>
            <person name="Myers J."/>
            <person name="Bonds A."/>
            <person name="Quandt C.A."/>
            <person name="Barry K."/>
            <person name="Liu P."/>
            <person name="Grigoriev I."/>
            <person name="Longcore J.E."/>
            <person name="James T.Y."/>
        </authorList>
    </citation>
    <scope>NUCLEOTIDE SEQUENCE</scope>
    <source>
        <strain evidence="2">JEL0513</strain>
    </source>
</reference>
<gene>
    <name evidence="2" type="ORF">HK100_003036</name>
</gene>
<accession>A0AAD5SW25</accession>
<dbReference type="AlphaFoldDB" id="A0AAD5SW25"/>
<name>A0AAD5SW25_9FUNG</name>
<feature type="compositionally biased region" description="Basic and acidic residues" evidence="1">
    <location>
        <begin position="31"/>
        <end position="40"/>
    </location>
</feature>
<protein>
    <submittedName>
        <fullName evidence="2">Uncharacterized protein</fullName>
    </submittedName>
</protein>
<feature type="non-terminal residue" evidence="2">
    <location>
        <position position="54"/>
    </location>
</feature>
<keyword evidence="3" id="KW-1185">Reference proteome</keyword>
<evidence type="ECO:0000313" key="2">
    <source>
        <dbReference type="EMBL" id="KAJ3110434.1"/>
    </source>
</evidence>
<sequence>MANTTFEDLPEIDSRSESPDITVDLTTNSSDYERQYHGVEDSEYFLPSDTEEQD</sequence>
<evidence type="ECO:0000256" key="1">
    <source>
        <dbReference type="SAM" id="MobiDB-lite"/>
    </source>
</evidence>
<comment type="caution">
    <text evidence="2">The sequence shown here is derived from an EMBL/GenBank/DDBJ whole genome shotgun (WGS) entry which is preliminary data.</text>
</comment>
<dbReference type="EMBL" id="JADGJH010001729">
    <property type="protein sequence ID" value="KAJ3110434.1"/>
    <property type="molecule type" value="Genomic_DNA"/>
</dbReference>